<dbReference type="PANTHER" id="PTHR40705:SF2">
    <property type="entry name" value="DUF1743 DOMAIN-CONTAINING PROTEIN"/>
    <property type="match status" value="1"/>
</dbReference>
<proteinExistence type="inferred from homology"/>
<dbReference type="GO" id="GO:0005524">
    <property type="term" value="F:ATP binding"/>
    <property type="evidence" value="ECO:0007669"/>
    <property type="project" value="UniProtKB-KW"/>
</dbReference>
<evidence type="ECO:0000256" key="2">
    <source>
        <dbReference type="ARBA" id="ARBA00022598"/>
    </source>
</evidence>
<dbReference type="Gene3D" id="3.30.70.2200">
    <property type="match status" value="1"/>
</dbReference>
<dbReference type="GO" id="GO:0003676">
    <property type="term" value="F:nucleic acid binding"/>
    <property type="evidence" value="ECO:0007669"/>
    <property type="project" value="InterPro"/>
</dbReference>
<feature type="domain" description="TiaS FLD" evidence="8">
    <location>
        <begin position="151"/>
        <end position="265"/>
    </location>
</feature>
<protein>
    <recommendedName>
        <fullName evidence="6">tRNA(Ile2) 2-agmatinylcytidine synthetase TiaS</fullName>
        <shortName evidence="6">tRNA(Ile2)-agm2C synthetase</shortName>
        <ecNumber evidence="6">6.3.4.22</ecNumber>
    </recommendedName>
    <alternativeName>
        <fullName evidence="6">tRNA(Ile2) agmatidine synthetase</fullName>
    </alternativeName>
</protein>
<comment type="catalytic activity">
    <reaction evidence="6">
        <text>cytidine(34) in tRNA(Ile2) + agmatine + ATP + H2O = 2-agmatinylcytidine(34) in tRNA(Ile2) + AMP + 2 phosphate + 2 H(+)</text>
        <dbReference type="Rhea" id="RHEA:43608"/>
        <dbReference type="Rhea" id="RHEA-COMP:10625"/>
        <dbReference type="Rhea" id="RHEA-COMP:10626"/>
        <dbReference type="ChEBI" id="CHEBI:15377"/>
        <dbReference type="ChEBI" id="CHEBI:15378"/>
        <dbReference type="ChEBI" id="CHEBI:30616"/>
        <dbReference type="ChEBI" id="CHEBI:43474"/>
        <dbReference type="ChEBI" id="CHEBI:58145"/>
        <dbReference type="ChEBI" id="CHEBI:82748"/>
        <dbReference type="ChEBI" id="CHEBI:83545"/>
        <dbReference type="ChEBI" id="CHEBI:456215"/>
        <dbReference type="EC" id="6.3.4.22"/>
    </reaction>
</comment>
<accession>A0A7J3KG78</accession>
<dbReference type="Gene3D" id="2.40.50.1010">
    <property type="match status" value="1"/>
</dbReference>
<dbReference type="Pfam" id="PF22641">
    <property type="entry name" value="TiaS_TCKD"/>
    <property type="match status" value="1"/>
</dbReference>
<feature type="domain" description="TiaS C-terminal zinc ribbon" evidence="10">
    <location>
        <begin position="369"/>
        <end position="411"/>
    </location>
</feature>
<evidence type="ECO:0000256" key="5">
    <source>
        <dbReference type="ARBA" id="ARBA00022840"/>
    </source>
</evidence>
<dbReference type="Pfam" id="PF01336">
    <property type="entry name" value="tRNA_anti-codon"/>
    <property type="match status" value="1"/>
</dbReference>
<evidence type="ECO:0000256" key="4">
    <source>
        <dbReference type="ARBA" id="ARBA00022741"/>
    </source>
</evidence>
<keyword evidence="2 6" id="KW-0436">Ligase</keyword>
<dbReference type="Gene3D" id="3.90.600.20">
    <property type="match status" value="1"/>
</dbReference>
<evidence type="ECO:0000259" key="10">
    <source>
        <dbReference type="Pfam" id="PF23783"/>
    </source>
</evidence>
<evidence type="ECO:0000256" key="1">
    <source>
        <dbReference type="ARBA" id="ARBA00022490"/>
    </source>
</evidence>
<dbReference type="EMBL" id="DTBE01000069">
    <property type="protein sequence ID" value="HGQ59592.1"/>
    <property type="molecule type" value="Genomic_DNA"/>
</dbReference>
<evidence type="ECO:0000256" key="6">
    <source>
        <dbReference type="HAMAP-Rule" id="MF_01892"/>
    </source>
</evidence>
<evidence type="ECO:0000259" key="8">
    <source>
        <dbReference type="Pfam" id="PF08489"/>
    </source>
</evidence>
<gene>
    <name evidence="6" type="primary">tiaS</name>
    <name evidence="11" type="ORF">ENU09_02625</name>
</gene>
<comment type="function">
    <text evidence="6">ATP-dependent agmatine transferase that catalyzes the formation of 2-agmatinylcytidine (agm2C) at the wobble position (C34) of tRNA(Ile2), converting the codon specificity from AUG to AUA.</text>
</comment>
<keyword evidence="3 6" id="KW-0819">tRNA processing</keyword>
<reference evidence="11" key="1">
    <citation type="journal article" date="2020" name="mSystems">
        <title>Genome- and Community-Level Interaction Insights into Carbon Utilization and Element Cycling Functions of Hydrothermarchaeota in Hydrothermal Sediment.</title>
        <authorList>
            <person name="Zhou Z."/>
            <person name="Liu Y."/>
            <person name="Xu W."/>
            <person name="Pan J."/>
            <person name="Luo Z.H."/>
            <person name="Li M."/>
        </authorList>
    </citation>
    <scope>NUCLEOTIDE SEQUENCE [LARGE SCALE GENOMIC DNA]</scope>
    <source>
        <strain evidence="11">SpSt-638</strain>
    </source>
</reference>
<dbReference type="EC" id="6.3.4.22" evidence="6"/>
<sequence>MKQYIHIGLDDIDSPYGGCTTHFASLILVELIKKFRVEPIDYPNIIRLNPAVPWKTRGNGSLALRFRINNYSVDEVFEYVINRLYDYLNEYSKNWSIHSQPVVSILTGEPPAEITWFSKKAIQDLVPLDLALRIASKVEGFKFKALTGKNRGLIGSMAGIGYRMIDTDYTYELIAYRDPSYIGSVRKVNEYSVKKMDQLYGEETILNYDYEIDKPLILPKGPDPVLLGIRGERSDILYEAFKTLDIDEPVPLIVLFRTNQHTDAHLREVSSIANIHPYMCIKVRGVVSRKPRRIVGGHVVFSITDNSGSIDVVAYEPTGGFRNIIEELEVGDVVEVMGITRPKHSGLRLTINLEKIRVVEVRQKTIYQNPLCPKCGVRMKSAGRGKGFKCIKCGYADKKLTKIVVETTRKLQPGYYEPPPRVFKHLMKPLKRIGKEKSFFPKEYRPINFIWMNGSIFA</sequence>
<organism evidence="11">
    <name type="scientific">Staphylothermus marinus</name>
    <dbReference type="NCBI Taxonomy" id="2280"/>
    <lineage>
        <taxon>Archaea</taxon>
        <taxon>Thermoproteota</taxon>
        <taxon>Thermoprotei</taxon>
        <taxon>Desulfurococcales</taxon>
        <taxon>Desulfurococcaceae</taxon>
        <taxon>Staphylothermus</taxon>
    </lineage>
</organism>
<dbReference type="HAMAP" id="MF_01892">
    <property type="entry name" value="tRNA_Ile2_agm2C_synt"/>
    <property type="match status" value="1"/>
</dbReference>
<evidence type="ECO:0000313" key="11">
    <source>
        <dbReference type="EMBL" id="HGQ59592.1"/>
    </source>
</evidence>
<dbReference type="InterPro" id="IPR004365">
    <property type="entry name" value="NA-bd_OB_tRNA"/>
</dbReference>
<comment type="subcellular location">
    <subcellularLocation>
        <location evidence="6">Cytoplasm</location>
    </subcellularLocation>
</comment>
<dbReference type="Pfam" id="PF23783">
    <property type="entry name" value="Zn_ribbon_TiaS"/>
    <property type="match status" value="1"/>
</dbReference>
<dbReference type="PANTHER" id="PTHR40705">
    <property type="entry name" value="TRNA(ILE2) 2-AGMATINYLCYTIDINE SYNTHETASE TIAS"/>
    <property type="match status" value="1"/>
</dbReference>
<dbReference type="GO" id="GO:0005737">
    <property type="term" value="C:cytoplasm"/>
    <property type="evidence" value="ECO:0007669"/>
    <property type="project" value="UniProtKB-SubCell"/>
</dbReference>
<dbReference type="InterPro" id="IPR013696">
    <property type="entry name" value="TiaS_FLD"/>
</dbReference>
<dbReference type="InterPro" id="IPR024913">
    <property type="entry name" value="tRNA_Ile2__agm2C_synt"/>
</dbReference>
<evidence type="ECO:0000259" key="7">
    <source>
        <dbReference type="Pfam" id="PF01336"/>
    </source>
</evidence>
<dbReference type="InterPro" id="IPR055394">
    <property type="entry name" value="Zn_ribbon_TiaS"/>
</dbReference>
<feature type="domain" description="TiaS-like TCKD" evidence="9">
    <location>
        <begin position="7"/>
        <end position="107"/>
    </location>
</feature>
<comment type="caution">
    <text evidence="11">The sequence shown here is derived from an EMBL/GenBank/DDBJ whole genome shotgun (WGS) entry which is preliminary data.</text>
</comment>
<comment type="similarity">
    <text evidence="6">Belongs to the TiaS family.</text>
</comment>
<evidence type="ECO:0000256" key="3">
    <source>
        <dbReference type="ARBA" id="ARBA00022694"/>
    </source>
</evidence>
<dbReference type="GO" id="GO:0002101">
    <property type="term" value="P:tRNA wobble cytosine modification"/>
    <property type="evidence" value="ECO:0007669"/>
    <property type="project" value="UniProtKB-UniRule"/>
</dbReference>
<dbReference type="AlphaFoldDB" id="A0A7J3KG78"/>
<keyword evidence="5 6" id="KW-0067">ATP-binding</keyword>
<keyword evidence="4 6" id="KW-0547">Nucleotide-binding</keyword>
<keyword evidence="1 6" id="KW-0963">Cytoplasm</keyword>
<dbReference type="GO" id="GO:0016879">
    <property type="term" value="F:ligase activity, forming carbon-nitrogen bonds"/>
    <property type="evidence" value="ECO:0007669"/>
    <property type="project" value="UniProtKB-UniRule"/>
</dbReference>
<evidence type="ECO:0000259" key="9">
    <source>
        <dbReference type="Pfam" id="PF22641"/>
    </source>
</evidence>
<dbReference type="InterPro" id="IPR053870">
    <property type="entry name" value="TiaS-like_TCKD"/>
</dbReference>
<dbReference type="Pfam" id="PF08489">
    <property type="entry name" value="TiaS_FLD"/>
    <property type="match status" value="1"/>
</dbReference>
<name>A0A7J3KG78_STAMA</name>
<feature type="domain" description="OB" evidence="7">
    <location>
        <begin position="281"/>
        <end position="359"/>
    </location>
</feature>
<dbReference type="CDD" id="cd04482">
    <property type="entry name" value="RPA2_OBF_like"/>
    <property type="match status" value="1"/>
</dbReference>